<feature type="transmembrane region" description="Helical" evidence="10">
    <location>
        <begin position="41"/>
        <end position="60"/>
    </location>
</feature>
<evidence type="ECO:0000256" key="1">
    <source>
        <dbReference type="ARBA" id="ARBA00004651"/>
    </source>
</evidence>
<dbReference type="NCBIfam" id="NF010812">
    <property type="entry name" value="PRK14216.1"/>
    <property type="match status" value="1"/>
</dbReference>
<evidence type="ECO:0000313" key="12">
    <source>
        <dbReference type="Proteomes" id="UP000467385"/>
    </source>
</evidence>
<feature type="transmembrane region" description="Helical" evidence="10">
    <location>
        <begin position="72"/>
        <end position="89"/>
    </location>
</feature>
<dbReference type="Proteomes" id="UP000467385">
    <property type="component" value="Chromosome"/>
</dbReference>
<evidence type="ECO:0000313" key="11">
    <source>
        <dbReference type="EMBL" id="BBZ38183.1"/>
    </source>
</evidence>
<dbReference type="GO" id="GO:0046872">
    <property type="term" value="F:metal ion binding"/>
    <property type="evidence" value="ECO:0007669"/>
    <property type="project" value="UniProtKB-KW"/>
</dbReference>
<keyword evidence="5 10" id="KW-0472">Membrane</keyword>
<feature type="binding site" evidence="10">
    <location>
        <position position="79"/>
    </location>
    <ligand>
        <name>Na(+)</name>
        <dbReference type="ChEBI" id="CHEBI:29101"/>
        <note>structural</note>
    </ligand>
</feature>
<dbReference type="EMBL" id="AP022613">
    <property type="protein sequence ID" value="BBZ38183.1"/>
    <property type="molecule type" value="Genomic_DNA"/>
</dbReference>
<dbReference type="GO" id="GO:0005886">
    <property type="term" value="C:plasma membrane"/>
    <property type="evidence" value="ECO:0007669"/>
    <property type="project" value="UniProtKB-SubCell"/>
</dbReference>
<proteinExistence type="inferred from homology"/>
<keyword evidence="2 10" id="KW-1003">Cell membrane</keyword>
<evidence type="ECO:0000256" key="7">
    <source>
        <dbReference type="ARBA" id="ARBA00035120"/>
    </source>
</evidence>
<name>A0A1X1THA0_9MYCO</name>
<evidence type="ECO:0000256" key="8">
    <source>
        <dbReference type="ARBA" id="ARBA00035585"/>
    </source>
</evidence>
<feature type="transmembrane region" description="Helical" evidence="10">
    <location>
        <begin position="101"/>
        <end position="125"/>
    </location>
</feature>
<gene>
    <name evidence="10 11" type="primary">crcB</name>
    <name evidence="10" type="synonym">fluC</name>
    <name evidence="11" type="ORF">MCNS_12460</name>
</gene>
<keyword evidence="12" id="KW-1185">Reference proteome</keyword>
<comment type="activity regulation">
    <text evidence="10">Na(+) is not transported, but it plays an essential structural role and its presence is essential for fluoride channel function.</text>
</comment>
<evidence type="ECO:0000256" key="10">
    <source>
        <dbReference type="HAMAP-Rule" id="MF_00454"/>
    </source>
</evidence>
<keyword evidence="3 10" id="KW-0812">Transmembrane</keyword>
<reference evidence="11 12" key="1">
    <citation type="journal article" date="2019" name="Emerg. Microbes Infect.">
        <title>Comprehensive subspecies identification of 175 nontuberculous mycobacteria species based on 7547 genomic profiles.</title>
        <authorList>
            <person name="Matsumoto Y."/>
            <person name="Kinjo T."/>
            <person name="Motooka D."/>
            <person name="Nabeya D."/>
            <person name="Jung N."/>
            <person name="Uechi K."/>
            <person name="Horii T."/>
            <person name="Iida T."/>
            <person name="Fujita J."/>
            <person name="Nakamura S."/>
        </authorList>
    </citation>
    <scope>NUCLEOTIDE SEQUENCE [LARGE SCALE GENOMIC DNA]</scope>
    <source>
        <strain evidence="11 12">JCM 14738</strain>
    </source>
</reference>
<evidence type="ECO:0000256" key="6">
    <source>
        <dbReference type="ARBA" id="ARBA00023303"/>
    </source>
</evidence>
<accession>A0A1X1THA0</accession>
<evidence type="ECO:0000256" key="4">
    <source>
        <dbReference type="ARBA" id="ARBA00022989"/>
    </source>
</evidence>
<evidence type="ECO:0000256" key="9">
    <source>
        <dbReference type="ARBA" id="ARBA00049940"/>
    </source>
</evidence>
<comment type="catalytic activity">
    <reaction evidence="8">
        <text>fluoride(in) = fluoride(out)</text>
        <dbReference type="Rhea" id="RHEA:76159"/>
        <dbReference type="ChEBI" id="CHEBI:17051"/>
    </reaction>
    <physiologicalReaction direction="left-to-right" evidence="8">
        <dbReference type="Rhea" id="RHEA:76160"/>
    </physiologicalReaction>
</comment>
<dbReference type="RefSeq" id="WP_085232312.1">
    <property type="nucleotide sequence ID" value="NZ_AP022613.1"/>
</dbReference>
<keyword evidence="6 10" id="KW-0407">Ion channel</keyword>
<keyword evidence="4 10" id="KW-1133">Transmembrane helix</keyword>
<keyword evidence="10" id="KW-0479">Metal-binding</keyword>
<sequence length="132" mass="14185">MANHDYRELAAIFAGGALGAAARAGLATVMAADPGRWPWPTFIVNIIGAFLVGYFTTRLLERLPLSSYRRPLLGTGFCGGLTTFSTMQVETVRMVEHGHWALAVSYTAASIAAGLLVVHLATVLVRRVRVRG</sequence>
<dbReference type="HAMAP" id="MF_00454">
    <property type="entry name" value="FluC"/>
    <property type="match status" value="1"/>
</dbReference>
<evidence type="ECO:0000256" key="3">
    <source>
        <dbReference type="ARBA" id="ARBA00022692"/>
    </source>
</evidence>
<comment type="similarity">
    <text evidence="7 10">Belongs to the fluoride channel Fluc/FEX (TC 1.A.43) family.</text>
</comment>
<keyword evidence="10" id="KW-0813">Transport</keyword>
<evidence type="ECO:0000256" key="5">
    <source>
        <dbReference type="ARBA" id="ARBA00023136"/>
    </source>
</evidence>
<evidence type="ECO:0000256" key="2">
    <source>
        <dbReference type="ARBA" id="ARBA00022475"/>
    </source>
</evidence>
<dbReference type="GO" id="GO:0140114">
    <property type="term" value="P:cellular detoxification of fluoride"/>
    <property type="evidence" value="ECO:0007669"/>
    <property type="project" value="UniProtKB-UniRule"/>
</dbReference>
<protein>
    <recommendedName>
        <fullName evidence="10">Fluoride-specific ion channel FluC</fullName>
    </recommendedName>
</protein>
<comment type="subcellular location">
    <subcellularLocation>
        <location evidence="1 10">Cell membrane</location>
        <topology evidence="1 10">Multi-pass membrane protein</topology>
    </subcellularLocation>
</comment>
<keyword evidence="10" id="KW-0406">Ion transport</keyword>
<keyword evidence="10" id="KW-0915">Sodium</keyword>
<dbReference type="PANTHER" id="PTHR28259:SF1">
    <property type="entry name" value="FLUORIDE EXPORT PROTEIN 1-RELATED"/>
    <property type="match status" value="1"/>
</dbReference>
<comment type="function">
    <text evidence="9 10">Fluoride-specific ion channel. Important for reducing fluoride concentration in the cell, thus reducing its toxicity.</text>
</comment>
<dbReference type="Pfam" id="PF02537">
    <property type="entry name" value="CRCB"/>
    <property type="match status" value="1"/>
</dbReference>
<dbReference type="AlphaFoldDB" id="A0A1X1THA0"/>
<organism evidence="11 12">
    <name type="scientific">Mycobacterium conspicuum</name>
    <dbReference type="NCBI Taxonomy" id="44010"/>
    <lineage>
        <taxon>Bacteria</taxon>
        <taxon>Bacillati</taxon>
        <taxon>Actinomycetota</taxon>
        <taxon>Actinomycetes</taxon>
        <taxon>Mycobacteriales</taxon>
        <taxon>Mycobacteriaceae</taxon>
        <taxon>Mycobacterium</taxon>
    </lineage>
</organism>
<dbReference type="PANTHER" id="PTHR28259">
    <property type="entry name" value="FLUORIDE EXPORT PROTEIN 1-RELATED"/>
    <property type="match status" value="1"/>
</dbReference>
<dbReference type="GO" id="GO:0062054">
    <property type="term" value="F:fluoride channel activity"/>
    <property type="evidence" value="ECO:0007669"/>
    <property type="project" value="UniProtKB-UniRule"/>
</dbReference>
<dbReference type="STRING" id="44010.AWC00_09405"/>
<dbReference type="InterPro" id="IPR003691">
    <property type="entry name" value="FluC"/>
</dbReference>
<feature type="binding site" evidence="10">
    <location>
        <position position="82"/>
    </location>
    <ligand>
        <name>Na(+)</name>
        <dbReference type="ChEBI" id="CHEBI:29101"/>
        <note>structural</note>
    </ligand>
</feature>